<dbReference type="InterPro" id="IPR054568">
    <property type="entry name" value="NNH3"/>
</dbReference>
<dbReference type="PANTHER" id="PTHR14136:SF17">
    <property type="entry name" value="BTB_POZ DOMAIN-CONTAINING PROTEIN KCTD9"/>
    <property type="match status" value="1"/>
</dbReference>
<dbReference type="SUPFAM" id="SSF52540">
    <property type="entry name" value="P-loop containing nucleoside triphosphate hydrolases"/>
    <property type="match status" value="1"/>
</dbReference>
<evidence type="ECO:0000259" key="2">
    <source>
        <dbReference type="Pfam" id="PF22735"/>
    </source>
</evidence>
<dbReference type="EMBL" id="JAAHFQ010000264">
    <property type="protein sequence ID" value="NER28808.1"/>
    <property type="molecule type" value="Genomic_DNA"/>
</dbReference>
<evidence type="ECO:0000259" key="1">
    <source>
        <dbReference type="Pfam" id="PF05729"/>
    </source>
</evidence>
<dbReference type="InterPro" id="IPR001646">
    <property type="entry name" value="5peptide_repeat"/>
</dbReference>
<dbReference type="InterPro" id="IPR027417">
    <property type="entry name" value="P-loop_NTPase"/>
</dbReference>
<accession>A0A6B3NHM2</accession>
<feature type="domain" description="NACHT" evidence="1">
    <location>
        <begin position="285"/>
        <end position="442"/>
    </location>
</feature>
<dbReference type="Pfam" id="PF22735">
    <property type="entry name" value="NNH3"/>
    <property type="match status" value="1"/>
</dbReference>
<organism evidence="3">
    <name type="scientific">Symploca sp. SIO1C4</name>
    <dbReference type="NCBI Taxonomy" id="2607765"/>
    <lineage>
        <taxon>Bacteria</taxon>
        <taxon>Bacillati</taxon>
        <taxon>Cyanobacteriota</taxon>
        <taxon>Cyanophyceae</taxon>
        <taxon>Coleofasciculales</taxon>
        <taxon>Coleofasciculaceae</taxon>
        <taxon>Symploca</taxon>
    </lineage>
</organism>
<gene>
    <name evidence="3" type="ORF">F6J89_14510</name>
</gene>
<reference evidence="3" key="1">
    <citation type="submission" date="2019-11" db="EMBL/GenBank/DDBJ databases">
        <title>Genomic insights into an expanded diversity of filamentous marine cyanobacteria reveals the extraordinary biosynthetic potential of Moorea and Okeania.</title>
        <authorList>
            <person name="Ferreira Leao T."/>
            <person name="Wang M."/>
            <person name="Moss N."/>
            <person name="Da Silva R."/>
            <person name="Sanders J."/>
            <person name="Nurk S."/>
            <person name="Gurevich A."/>
            <person name="Humphrey G."/>
            <person name="Reher R."/>
            <person name="Zhu Q."/>
            <person name="Belda-Ferre P."/>
            <person name="Glukhov E."/>
            <person name="Rex R."/>
            <person name="Dorrestein P.C."/>
            <person name="Knight R."/>
            <person name="Pevzner P."/>
            <person name="Gerwick W.H."/>
            <person name="Gerwick L."/>
        </authorList>
    </citation>
    <scope>NUCLEOTIDE SEQUENCE</scope>
    <source>
        <strain evidence="3">SIO1C4</strain>
    </source>
</reference>
<name>A0A6B3NHM2_9CYAN</name>
<sequence>MARQALQKIWQFATNYELLKLGKPGQVVEAGALVSKAFLDLAIALGWKFTLAPMLSAGLPFVTIARQGLQLFREQTDREPTISEWIAIASIPAYLESLYELTQSNDLLKLLPEIPSSEPIQKQIALLREFPLDEHLARNALSCFHSSELAQALNQLLSAQLQQAGISENEAQIVTAWVAWGTHRHLQQLVDYESGSLKQMIQIYGAGKGTETDKYESIEEYLNTQIKTKPEEKVFAENFSFKDIYVPLKKKPVDKNGDVDEEANAIGLETWAKDLLNEPEKQAQVMFIQAGPGRGKSVFCRMFADWVRQHLHPFWTPILIRLRDIVKLQQSFRETLREAVPEKFATSGDWLADRNTRFLFLLDGFDELVMEGRSSGGLEEFLKQVGQFQQDCQRSKDMGHRVLITGRPLALQNLERFMPHNLERVEIQLMDEKLRQLWLSQWSQQVGEEKSNAFGQFLQDERIIKSVGELASEPLLLYLLAAMHRDGHLSVQKLEGTSGIETKILIYQESLRWVLEEQRPQWLNRQLTAMETAGLQRILAEAALCVVQSGRECAPLPMLKERIQVSDGAAGLIKQAEERLGDEALKNALAAFYLQPTHRDKGGSVEFAHKSFSEFLFAQLLAERLVEWTVPGRRDEEFLVSKAQMNWEIYDLLGYGGLTSEIVEYLMGLLTTPSTPLSKDKYKKKEEDKFEPVKLFQRLEKFYLRWCNGEFIDIPKETLPQKKTSQFKEHGINFGQRQVDVYAGLNVMILLLELHRYGQSKDDLKEEIAFYLCGQEDTEDFNQLRLLKVISYSQGIEFDSFRETVGPYLRGADLRGADLRGADLSRADLRGADLSRADLRGADLSRADLRGADLSRADLRGADLRGADLSRADLRGADLSRADLSGADLSRADLRGADLSGADLRGADLSGADLRGADLSGADLSDEVFGDISWDEKTNWKDVRGLEEAINVPEALKQQLSILPQLPSQAEE</sequence>
<dbReference type="InterPro" id="IPR007111">
    <property type="entry name" value="NACHT_NTPase"/>
</dbReference>
<dbReference type="Gene3D" id="2.160.20.80">
    <property type="entry name" value="E3 ubiquitin-protein ligase SopA"/>
    <property type="match status" value="1"/>
</dbReference>
<protein>
    <submittedName>
        <fullName evidence="3">NACHT domain-containing protein</fullName>
    </submittedName>
</protein>
<proteinExistence type="predicted"/>
<dbReference type="InterPro" id="IPR051082">
    <property type="entry name" value="Pentapeptide-BTB/POZ_domain"/>
</dbReference>
<evidence type="ECO:0000313" key="3">
    <source>
        <dbReference type="EMBL" id="NER28808.1"/>
    </source>
</evidence>
<feature type="domain" description="NACHT N-terminal Helical" evidence="2">
    <location>
        <begin position="51"/>
        <end position="241"/>
    </location>
</feature>
<comment type="caution">
    <text evidence="3">The sequence shown here is derived from an EMBL/GenBank/DDBJ whole genome shotgun (WGS) entry which is preliminary data.</text>
</comment>
<dbReference type="Gene3D" id="3.40.50.300">
    <property type="entry name" value="P-loop containing nucleotide triphosphate hydrolases"/>
    <property type="match status" value="1"/>
</dbReference>
<dbReference type="PANTHER" id="PTHR14136">
    <property type="entry name" value="BTB_POZ DOMAIN-CONTAINING PROTEIN KCTD9"/>
    <property type="match status" value="1"/>
</dbReference>
<dbReference type="SUPFAM" id="SSF141571">
    <property type="entry name" value="Pentapeptide repeat-like"/>
    <property type="match status" value="1"/>
</dbReference>
<dbReference type="Pfam" id="PF05729">
    <property type="entry name" value="NACHT"/>
    <property type="match status" value="1"/>
</dbReference>
<dbReference type="Pfam" id="PF00805">
    <property type="entry name" value="Pentapeptide"/>
    <property type="match status" value="3"/>
</dbReference>
<dbReference type="AlphaFoldDB" id="A0A6B3NHM2"/>